<evidence type="ECO:0000259" key="2">
    <source>
        <dbReference type="Pfam" id="PF07510"/>
    </source>
</evidence>
<evidence type="ECO:0000256" key="1">
    <source>
        <dbReference type="SAM" id="MobiDB-lite"/>
    </source>
</evidence>
<organism evidence="3">
    <name type="scientific">marine sediment metagenome</name>
    <dbReference type="NCBI Taxonomy" id="412755"/>
    <lineage>
        <taxon>unclassified sequences</taxon>
        <taxon>metagenomes</taxon>
        <taxon>ecological metagenomes</taxon>
    </lineage>
</organism>
<name>X0X271_9ZZZZ</name>
<proteinExistence type="predicted"/>
<dbReference type="AlphaFoldDB" id="X0X271"/>
<gene>
    <name evidence="3" type="ORF">S01H1_58374</name>
</gene>
<accession>X0X271</accession>
<comment type="caution">
    <text evidence="3">The sequence shown here is derived from an EMBL/GenBank/DDBJ whole genome shotgun (WGS) entry which is preliminary data.</text>
</comment>
<sequence length="208" mass="24556">NRLFVSWMARLNKDGISRERLHERMLAEESDSGLWPDDARLHESWLNEPLYRRLYSRRRLEYILRRIEMTLRTSRHERVTIESGLTVEHVLPQEWTKHWRLPDGSKGVPSEERLTKPSPDSDARDRVLQTIGNLTLLTGPLNSTNQNREFEYKVRKIKEYSLLALNGYFRQRVEKGKGWDEDAIQERGRKLFKQAVRIWPHPGGGGAR</sequence>
<evidence type="ECO:0000313" key="3">
    <source>
        <dbReference type="EMBL" id="GAG19086.1"/>
    </source>
</evidence>
<dbReference type="PANTHER" id="PTHR35149:SF2">
    <property type="entry name" value="DUF262 DOMAIN-CONTAINING PROTEIN"/>
    <property type="match status" value="1"/>
</dbReference>
<dbReference type="InterPro" id="IPR011089">
    <property type="entry name" value="GmrSD_C"/>
</dbReference>
<feature type="non-terminal residue" evidence="3">
    <location>
        <position position="1"/>
    </location>
</feature>
<feature type="region of interest" description="Disordered" evidence="1">
    <location>
        <begin position="102"/>
        <end position="123"/>
    </location>
</feature>
<dbReference type="Pfam" id="PF07510">
    <property type="entry name" value="GmrSD_C"/>
    <property type="match status" value="1"/>
</dbReference>
<reference evidence="3" key="1">
    <citation type="journal article" date="2014" name="Front. Microbiol.">
        <title>High frequency of phylogenetically diverse reductive dehalogenase-homologous genes in deep subseafloor sedimentary metagenomes.</title>
        <authorList>
            <person name="Kawai M."/>
            <person name="Futagami T."/>
            <person name="Toyoda A."/>
            <person name="Takaki Y."/>
            <person name="Nishi S."/>
            <person name="Hori S."/>
            <person name="Arai W."/>
            <person name="Tsubouchi T."/>
            <person name="Morono Y."/>
            <person name="Uchiyama I."/>
            <person name="Ito T."/>
            <person name="Fujiyama A."/>
            <person name="Inagaki F."/>
            <person name="Takami H."/>
        </authorList>
    </citation>
    <scope>NUCLEOTIDE SEQUENCE</scope>
    <source>
        <strain evidence="3">Expedition CK06-06</strain>
    </source>
</reference>
<dbReference type="PANTHER" id="PTHR35149">
    <property type="entry name" value="SLL5132 PROTEIN"/>
    <property type="match status" value="1"/>
</dbReference>
<protein>
    <recommendedName>
        <fullName evidence="2">GmrSD restriction endonucleases C-terminal domain-containing protein</fullName>
    </recommendedName>
</protein>
<dbReference type="EMBL" id="BARS01038129">
    <property type="protein sequence ID" value="GAG19086.1"/>
    <property type="molecule type" value="Genomic_DNA"/>
</dbReference>
<feature type="domain" description="GmrSD restriction endonucleases C-terminal" evidence="2">
    <location>
        <begin position="35"/>
        <end position="193"/>
    </location>
</feature>